<dbReference type="InterPro" id="IPR029063">
    <property type="entry name" value="SAM-dependent_MTases_sf"/>
</dbReference>
<sequence length="224" mass="25918">MRPEVDYESYMKSWSKIYNMANYQKGAAAYFLKKSHKWLEEIFDSNTHFSQVLEVGAGNGQHIEHVTHSYDRYVMTDLRADMLEAANHNNPKVEVNIQDATKLSYSDNEFDRVIAAHILEHLPSPHTVLREWARVLKPGGVLSILLPCDPGFAWRLGQSLRAKDKFTSAGLDYNYINAREHINSIGNLKTLIDFYFPKKLNVQWEPLKLPLYDCNLFYIVHITV</sequence>
<evidence type="ECO:0000313" key="3">
    <source>
        <dbReference type="Proteomes" id="UP000268973"/>
    </source>
</evidence>
<dbReference type="Gene3D" id="3.40.50.150">
    <property type="entry name" value="Vaccinia Virus protein VP39"/>
    <property type="match status" value="1"/>
</dbReference>
<feature type="domain" description="Methyltransferase type 11" evidence="1">
    <location>
        <begin position="53"/>
        <end position="143"/>
    </location>
</feature>
<evidence type="ECO:0000259" key="1">
    <source>
        <dbReference type="Pfam" id="PF08241"/>
    </source>
</evidence>
<accession>A0A432CTV6</accession>
<dbReference type="Proteomes" id="UP000268973">
    <property type="component" value="Unassembled WGS sequence"/>
</dbReference>
<keyword evidence="2" id="KW-0808">Transferase</keyword>
<reference evidence="2 3" key="1">
    <citation type="submission" date="2018-12" db="EMBL/GenBank/DDBJ databases">
        <title>Vibrio sp. isolated from China Sea.</title>
        <authorList>
            <person name="Li Y."/>
        </authorList>
    </citation>
    <scope>NUCLEOTIDE SEQUENCE [LARGE SCALE GENOMIC DNA]</scope>
    <source>
        <strain evidence="2 3">BEI207</strain>
    </source>
</reference>
<dbReference type="GO" id="GO:0008757">
    <property type="term" value="F:S-adenosylmethionine-dependent methyltransferase activity"/>
    <property type="evidence" value="ECO:0007669"/>
    <property type="project" value="InterPro"/>
</dbReference>
<keyword evidence="3" id="KW-1185">Reference proteome</keyword>
<dbReference type="SUPFAM" id="SSF53335">
    <property type="entry name" value="S-adenosyl-L-methionine-dependent methyltransferases"/>
    <property type="match status" value="1"/>
</dbReference>
<comment type="caution">
    <text evidence="2">The sequence shown here is derived from an EMBL/GenBank/DDBJ whole genome shotgun (WGS) entry which is preliminary data.</text>
</comment>
<dbReference type="PANTHER" id="PTHR42912:SF93">
    <property type="entry name" value="N6-ADENOSINE-METHYLTRANSFERASE TMT1A"/>
    <property type="match status" value="1"/>
</dbReference>
<dbReference type="InterPro" id="IPR050508">
    <property type="entry name" value="Methyltransf_Superfamily"/>
</dbReference>
<protein>
    <submittedName>
        <fullName evidence="2">Class I SAM-dependent methyltransferase</fullName>
    </submittedName>
</protein>
<proteinExistence type="predicted"/>
<dbReference type="GO" id="GO:0032259">
    <property type="term" value="P:methylation"/>
    <property type="evidence" value="ECO:0007669"/>
    <property type="project" value="UniProtKB-KW"/>
</dbReference>
<dbReference type="InterPro" id="IPR013216">
    <property type="entry name" value="Methyltransf_11"/>
</dbReference>
<dbReference type="EMBL" id="RXZH01000007">
    <property type="protein sequence ID" value="RTZ14795.1"/>
    <property type="molecule type" value="Genomic_DNA"/>
</dbReference>
<dbReference type="PANTHER" id="PTHR42912">
    <property type="entry name" value="METHYLTRANSFERASE"/>
    <property type="match status" value="1"/>
</dbReference>
<dbReference type="OrthoDB" id="9760689at2"/>
<organism evidence="2 3">
    <name type="scientific">Vibrio aquaticus</name>
    <dbReference type="NCBI Taxonomy" id="2496559"/>
    <lineage>
        <taxon>Bacteria</taxon>
        <taxon>Pseudomonadati</taxon>
        <taxon>Pseudomonadota</taxon>
        <taxon>Gammaproteobacteria</taxon>
        <taxon>Vibrionales</taxon>
        <taxon>Vibrionaceae</taxon>
        <taxon>Vibrio</taxon>
    </lineage>
</organism>
<keyword evidence="2" id="KW-0489">Methyltransferase</keyword>
<name>A0A432CTV6_9VIBR</name>
<gene>
    <name evidence="2" type="ORF">EJ063_15285</name>
</gene>
<dbReference type="AlphaFoldDB" id="A0A432CTV6"/>
<dbReference type="Pfam" id="PF08241">
    <property type="entry name" value="Methyltransf_11"/>
    <property type="match status" value="1"/>
</dbReference>
<dbReference type="CDD" id="cd02440">
    <property type="entry name" value="AdoMet_MTases"/>
    <property type="match status" value="1"/>
</dbReference>
<evidence type="ECO:0000313" key="2">
    <source>
        <dbReference type="EMBL" id="RTZ14795.1"/>
    </source>
</evidence>